<proteinExistence type="predicted"/>
<evidence type="ECO:0000313" key="2">
    <source>
        <dbReference type="EMBL" id="MBL4933573.1"/>
    </source>
</evidence>
<feature type="coiled-coil region" evidence="1">
    <location>
        <begin position="110"/>
        <end position="137"/>
    </location>
</feature>
<evidence type="ECO:0000256" key="1">
    <source>
        <dbReference type="SAM" id="Coils"/>
    </source>
</evidence>
<evidence type="ECO:0000313" key="3">
    <source>
        <dbReference type="Proteomes" id="UP000623681"/>
    </source>
</evidence>
<keyword evidence="3" id="KW-1185">Reference proteome</keyword>
<organism evidence="2 3">
    <name type="scientific">Clostridium paridis</name>
    <dbReference type="NCBI Taxonomy" id="2803863"/>
    <lineage>
        <taxon>Bacteria</taxon>
        <taxon>Bacillati</taxon>
        <taxon>Bacillota</taxon>
        <taxon>Clostridia</taxon>
        <taxon>Eubacteriales</taxon>
        <taxon>Clostridiaceae</taxon>
        <taxon>Clostridium</taxon>
    </lineage>
</organism>
<dbReference type="Gene3D" id="3.40.50.300">
    <property type="entry name" value="P-loop containing nucleotide triphosphate hydrolases"/>
    <property type="match status" value="1"/>
</dbReference>
<protein>
    <recommendedName>
        <fullName evidence="4">ATPase</fullName>
    </recommendedName>
</protein>
<dbReference type="RefSeq" id="WP_202769015.1">
    <property type="nucleotide sequence ID" value="NZ_JAESWA010000026.1"/>
</dbReference>
<dbReference type="InterPro" id="IPR027417">
    <property type="entry name" value="P-loop_NTPase"/>
</dbReference>
<keyword evidence="1" id="KW-0175">Coiled coil</keyword>
<dbReference type="SUPFAM" id="SSF52540">
    <property type="entry name" value="P-loop containing nucleoside triphosphate hydrolases"/>
    <property type="match status" value="1"/>
</dbReference>
<gene>
    <name evidence="2" type="ORF">JK634_17420</name>
</gene>
<sequence length="363" mass="41848">MVANIINYYGGGNTARGQVNYYDSILSNIKDLYIVKNAPQIIKTSFIKSIAQAYLLREYEIELINSYMHNEYIEGVIIPEAQVAFVDGNPIYGSKIAQVNRGKEYIDLSGIMKESELVEKEREIEELKDKMKSEFKAAEHSFNEALKYYNKLKEIYMENLDIGKANKLAKSLVEEIYSDSCENKESKVYHRYFEAVTPEGTKDFIPNITRNLDKRYLIKGRPGTGKSTILKKILDEGMSRGMDLEVYHCGFDPESLDMVVIRELGVCAFDSTNPHEYYSERDSDVVIDTYNELITEGTDEKFKDIISKITDDYKARLDEGKTHLSEGKKYMLQIEAIYLRCLDKEKLRNLERGLGTLIDMYVR</sequence>
<comment type="caution">
    <text evidence="2">The sequence shown here is derived from an EMBL/GenBank/DDBJ whole genome shotgun (WGS) entry which is preliminary data.</text>
</comment>
<reference evidence="2" key="1">
    <citation type="submission" date="2021-01" db="EMBL/GenBank/DDBJ databases">
        <title>Genome public.</title>
        <authorList>
            <person name="Liu C."/>
            <person name="Sun Q."/>
        </authorList>
    </citation>
    <scope>NUCLEOTIDE SEQUENCE</scope>
    <source>
        <strain evidence="2">YIM B02565</strain>
    </source>
</reference>
<dbReference type="EMBL" id="JAESWA010000026">
    <property type="protein sequence ID" value="MBL4933573.1"/>
    <property type="molecule type" value="Genomic_DNA"/>
</dbReference>
<dbReference type="Proteomes" id="UP000623681">
    <property type="component" value="Unassembled WGS sequence"/>
</dbReference>
<evidence type="ECO:0008006" key="4">
    <source>
        <dbReference type="Google" id="ProtNLM"/>
    </source>
</evidence>
<dbReference type="AlphaFoldDB" id="A0A937FJN3"/>
<accession>A0A937FJN3</accession>
<name>A0A937FJN3_9CLOT</name>